<evidence type="ECO:0000313" key="2">
    <source>
        <dbReference type="Proteomes" id="UP000093592"/>
    </source>
</evidence>
<name>A0A1A2ZF32_9MYCO</name>
<dbReference type="RefSeq" id="WP_065014050.1">
    <property type="nucleotide sequence ID" value="NZ_LZKJ01000080.1"/>
</dbReference>
<protein>
    <recommendedName>
        <fullName evidence="3">DUF559 domain-containing protein</fullName>
    </recommendedName>
</protein>
<accession>A0A1A2ZF32</accession>
<gene>
    <name evidence="1" type="ORF">A5707_18560</name>
</gene>
<evidence type="ECO:0008006" key="3">
    <source>
        <dbReference type="Google" id="ProtNLM"/>
    </source>
</evidence>
<dbReference type="EMBL" id="LZKJ01000080">
    <property type="protein sequence ID" value="OBI48112.1"/>
    <property type="molecule type" value="Genomic_DNA"/>
</dbReference>
<dbReference type="AlphaFoldDB" id="A0A1A2ZF32"/>
<reference evidence="2" key="1">
    <citation type="submission" date="2016-06" db="EMBL/GenBank/DDBJ databases">
        <authorList>
            <person name="Sutton G."/>
            <person name="Brinkac L."/>
            <person name="Sanka R."/>
            <person name="Adams M."/>
            <person name="Lau E."/>
            <person name="Sam S."/>
            <person name="Sreng N."/>
            <person name="Him V."/>
            <person name="Kerleguer A."/>
            <person name="Cheng S."/>
        </authorList>
    </citation>
    <scope>NUCLEOTIDE SEQUENCE [LARGE SCALE GENOMIC DNA]</scope>
    <source>
        <strain evidence="2">E861</strain>
    </source>
</reference>
<organism evidence="1 2">
    <name type="scientific">Mycobacterium kyorinense</name>
    <dbReference type="NCBI Taxonomy" id="487514"/>
    <lineage>
        <taxon>Bacteria</taxon>
        <taxon>Bacillati</taxon>
        <taxon>Actinomycetota</taxon>
        <taxon>Actinomycetes</taxon>
        <taxon>Mycobacteriales</taxon>
        <taxon>Mycobacteriaceae</taxon>
        <taxon>Mycobacterium</taxon>
    </lineage>
</organism>
<dbReference type="Proteomes" id="UP000093592">
    <property type="component" value="Unassembled WGS sequence"/>
</dbReference>
<sequence length="284" mass="31772">MAEVFIGSEAVTRGELTKSDLRVRHRAIFRGVYVPGNIEPSLRDRTIGAWLWSRRRAVIGGIAASALHGAQWVDAGVPIELVAPNARPQRGLVVRNETLDDHETTHVVGLPVTTPARTAYDLGRRLPRGQAVARLDALMRATPFSVEDVLLTAKRRRGARGLQQLRAALPLVDGGAASPKETWLRLLLIDAGLPAPTTQIPILDGYRPVAFLDMGWEEFKVAAEYDGDQHRSDRRQYVKDIRRHEIVGDHGWIAVRVVSEDRPGDVINRVYAALRRRGYRRDRR</sequence>
<dbReference type="OrthoDB" id="3173471at2"/>
<proteinExistence type="predicted"/>
<evidence type="ECO:0000313" key="1">
    <source>
        <dbReference type="EMBL" id="OBI48112.1"/>
    </source>
</evidence>
<comment type="caution">
    <text evidence="1">The sequence shown here is derived from an EMBL/GenBank/DDBJ whole genome shotgun (WGS) entry which is preliminary data.</text>
</comment>
<dbReference type="Gene3D" id="3.40.960.10">
    <property type="entry name" value="VSR Endonuclease"/>
    <property type="match status" value="1"/>
</dbReference>